<name>A0A385YXJ2_9BACL</name>
<dbReference type="PANTHER" id="PTHR32125:SF4">
    <property type="entry name" value="2-C-METHYL-D-ERYTHRITOL 4-PHOSPHATE CYTIDYLYLTRANSFERASE, CHLOROPLASTIC"/>
    <property type="match status" value="1"/>
</dbReference>
<dbReference type="GO" id="GO:0050518">
    <property type="term" value="F:2-C-methyl-D-erythritol 4-phosphate cytidylyltransferase activity"/>
    <property type="evidence" value="ECO:0007669"/>
    <property type="project" value="UniProtKB-UniRule"/>
</dbReference>
<dbReference type="Pfam" id="PF01128">
    <property type="entry name" value="IspD"/>
    <property type="match status" value="1"/>
</dbReference>
<dbReference type="InterPro" id="IPR001228">
    <property type="entry name" value="IspD"/>
</dbReference>
<dbReference type="RefSeq" id="WP_119884350.1">
    <property type="nucleotide sequence ID" value="NZ_CP032418.1"/>
</dbReference>
<feature type="site" description="Positions MEP for the nucleophilic attack" evidence="7">
    <location>
        <position position="152"/>
    </location>
</feature>
<dbReference type="Gene3D" id="3.90.550.10">
    <property type="entry name" value="Spore Coat Polysaccharide Biosynthesis Protein SpsA, Chain A"/>
    <property type="match status" value="1"/>
</dbReference>
<comment type="function">
    <text evidence="7">Catalyzes the formation of 4-diphosphocytidyl-2-C-methyl-D-erythritol from CTP and 2-C-methyl-D-erythritol 4-phosphate (MEP).</text>
</comment>
<evidence type="ECO:0000313" key="9">
    <source>
        <dbReference type="Proteomes" id="UP000265725"/>
    </source>
</evidence>
<reference evidence="9" key="1">
    <citation type="submission" date="2018-09" db="EMBL/GenBank/DDBJ databases">
        <authorList>
            <person name="Zhu H."/>
        </authorList>
    </citation>
    <scope>NUCLEOTIDE SEQUENCE [LARGE SCALE GENOMIC DNA]</scope>
    <source>
        <strain evidence="9">K2R23-3</strain>
    </source>
</reference>
<dbReference type="FunFam" id="3.90.550.10:FF:000003">
    <property type="entry name" value="2-C-methyl-D-erythritol 4-phosphate cytidylyltransferase"/>
    <property type="match status" value="1"/>
</dbReference>
<dbReference type="SUPFAM" id="SSF53448">
    <property type="entry name" value="Nucleotide-diphospho-sugar transferases"/>
    <property type="match status" value="1"/>
</dbReference>
<dbReference type="GO" id="GO:0019288">
    <property type="term" value="P:isopentenyl diphosphate biosynthetic process, methylerythritol 4-phosphate pathway"/>
    <property type="evidence" value="ECO:0007669"/>
    <property type="project" value="UniProtKB-UniRule"/>
</dbReference>
<evidence type="ECO:0000256" key="2">
    <source>
        <dbReference type="ARBA" id="ARBA00004787"/>
    </source>
</evidence>
<dbReference type="InterPro" id="IPR018294">
    <property type="entry name" value="ISPD_synthase_CS"/>
</dbReference>
<protein>
    <recommendedName>
        <fullName evidence="7">2-C-methyl-D-erythritol 4-phosphate cytidylyltransferase</fullName>
        <ecNumber evidence="7">2.7.7.60</ecNumber>
    </recommendedName>
    <alternativeName>
        <fullName evidence="7">4-diphosphocytidyl-2C-methyl-D-erythritol synthase</fullName>
    </alternativeName>
    <alternativeName>
        <fullName evidence="7">MEP cytidylyltransferase</fullName>
        <shortName evidence="7">MCT</shortName>
    </alternativeName>
</protein>
<dbReference type="KEGG" id="paek:D3873_12690"/>
<dbReference type="PROSITE" id="PS01295">
    <property type="entry name" value="ISPD"/>
    <property type="match status" value="1"/>
</dbReference>
<evidence type="ECO:0000256" key="4">
    <source>
        <dbReference type="ARBA" id="ARBA00022679"/>
    </source>
</evidence>
<evidence type="ECO:0000256" key="7">
    <source>
        <dbReference type="HAMAP-Rule" id="MF_00108"/>
    </source>
</evidence>
<dbReference type="InterPro" id="IPR029044">
    <property type="entry name" value="Nucleotide-diphossugar_trans"/>
</dbReference>
<keyword evidence="5 7" id="KW-0548">Nucleotidyltransferase</keyword>
<evidence type="ECO:0000256" key="6">
    <source>
        <dbReference type="ARBA" id="ARBA00023229"/>
    </source>
</evidence>
<dbReference type="NCBIfam" id="TIGR00453">
    <property type="entry name" value="ispD"/>
    <property type="match status" value="1"/>
</dbReference>
<organism evidence="8 9">
    <name type="scientific">Paenisporosarcina cavernae</name>
    <dbReference type="NCBI Taxonomy" id="2320858"/>
    <lineage>
        <taxon>Bacteria</taxon>
        <taxon>Bacillati</taxon>
        <taxon>Bacillota</taxon>
        <taxon>Bacilli</taxon>
        <taxon>Bacillales</taxon>
        <taxon>Caryophanaceae</taxon>
        <taxon>Paenisporosarcina</taxon>
    </lineage>
</organism>
<keyword evidence="4 7" id="KW-0808">Transferase</keyword>
<dbReference type="EC" id="2.7.7.60" evidence="7"/>
<gene>
    <name evidence="7 8" type="primary">ispD</name>
    <name evidence="8" type="ORF">D3873_12690</name>
</gene>
<dbReference type="EMBL" id="CP032418">
    <property type="protein sequence ID" value="AYC30637.1"/>
    <property type="molecule type" value="Genomic_DNA"/>
</dbReference>
<dbReference type="UniPathway" id="UPA00056">
    <property type="reaction ID" value="UER00093"/>
</dbReference>
<dbReference type="HAMAP" id="MF_00108">
    <property type="entry name" value="IspD"/>
    <property type="match status" value="1"/>
</dbReference>
<keyword evidence="9" id="KW-1185">Reference proteome</keyword>
<sequence length="229" mass="25350">MQYDVIIPAAGSGKRMGADRNKLLLELSGKPVLIHTLEVFEKDDACRRILLAIKEEERQELESLLHHYAITKVTKLLTGGSERQYSVKSCLFESDLSELVLVHDGARPFIHTETIHKLVQQARVSGAAVAGVKVKDTLKRVEGSTIVETVDRESMVAIQTPQAFQTKLLQKAHEVAAADHFLGTDESMLVERIGTAVSVVEASYDNIKLTTPEDLLFGEAILRYRAQEG</sequence>
<evidence type="ECO:0000313" key="8">
    <source>
        <dbReference type="EMBL" id="AYC30637.1"/>
    </source>
</evidence>
<dbReference type="AlphaFoldDB" id="A0A385YXJ2"/>
<dbReference type="InterPro" id="IPR050088">
    <property type="entry name" value="IspD/TarI_cytidylyltransf_bact"/>
</dbReference>
<dbReference type="Proteomes" id="UP000265725">
    <property type="component" value="Chromosome"/>
</dbReference>
<dbReference type="InterPro" id="IPR034683">
    <property type="entry name" value="IspD/TarI"/>
</dbReference>
<dbReference type="OrthoDB" id="9806837at2"/>
<keyword evidence="6 7" id="KW-0414">Isoprene biosynthesis</keyword>
<dbReference type="PANTHER" id="PTHR32125">
    <property type="entry name" value="2-C-METHYL-D-ERYTHRITOL 4-PHOSPHATE CYTIDYLYLTRANSFERASE, CHLOROPLASTIC"/>
    <property type="match status" value="1"/>
</dbReference>
<comment type="catalytic activity">
    <reaction evidence="1 7">
        <text>2-C-methyl-D-erythritol 4-phosphate + CTP + H(+) = 4-CDP-2-C-methyl-D-erythritol + diphosphate</text>
        <dbReference type="Rhea" id="RHEA:13429"/>
        <dbReference type="ChEBI" id="CHEBI:15378"/>
        <dbReference type="ChEBI" id="CHEBI:33019"/>
        <dbReference type="ChEBI" id="CHEBI:37563"/>
        <dbReference type="ChEBI" id="CHEBI:57823"/>
        <dbReference type="ChEBI" id="CHEBI:58262"/>
        <dbReference type="EC" id="2.7.7.60"/>
    </reaction>
</comment>
<evidence type="ECO:0000256" key="3">
    <source>
        <dbReference type="ARBA" id="ARBA00009789"/>
    </source>
</evidence>
<dbReference type="CDD" id="cd02516">
    <property type="entry name" value="CDP-ME_synthetase"/>
    <property type="match status" value="1"/>
</dbReference>
<feature type="site" description="Positions MEP for the nucleophilic attack" evidence="7">
    <location>
        <position position="208"/>
    </location>
</feature>
<evidence type="ECO:0000256" key="1">
    <source>
        <dbReference type="ARBA" id="ARBA00001282"/>
    </source>
</evidence>
<feature type="site" description="Transition state stabilizer" evidence="7">
    <location>
        <position position="22"/>
    </location>
</feature>
<accession>A0A385YXJ2</accession>
<proteinExistence type="inferred from homology"/>
<feature type="site" description="Transition state stabilizer" evidence="7">
    <location>
        <position position="15"/>
    </location>
</feature>
<comment type="pathway">
    <text evidence="2 7">Isoprenoid biosynthesis; isopentenyl diphosphate biosynthesis via DXP pathway; isopentenyl diphosphate from 1-deoxy-D-xylulose 5-phosphate: step 2/6.</text>
</comment>
<evidence type="ECO:0000256" key="5">
    <source>
        <dbReference type="ARBA" id="ARBA00022695"/>
    </source>
</evidence>
<comment type="similarity">
    <text evidence="3 7">Belongs to the IspD/TarI cytidylyltransferase family. IspD subfamily.</text>
</comment>